<organism evidence="3 4">
    <name type="scientific">Streptomyces lacrimifluminis</name>
    <dbReference type="NCBI Taxonomy" id="1500077"/>
    <lineage>
        <taxon>Bacteria</taxon>
        <taxon>Bacillati</taxon>
        <taxon>Actinomycetota</taxon>
        <taxon>Actinomycetes</taxon>
        <taxon>Kitasatosporales</taxon>
        <taxon>Streptomycetaceae</taxon>
        <taxon>Streptomyces</taxon>
    </lineage>
</organism>
<dbReference type="PANTHER" id="PTHR43156:SF2">
    <property type="entry name" value="STAGE II SPORULATION PROTEIN E"/>
    <property type="match status" value="1"/>
</dbReference>
<dbReference type="SMART" id="SM00331">
    <property type="entry name" value="PP2C_SIG"/>
    <property type="match status" value="1"/>
</dbReference>
<gene>
    <name evidence="3" type="ORF">GCM10012282_60930</name>
</gene>
<dbReference type="InterPro" id="IPR036457">
    <property type="entry name" value="PPM-type-like_dom_sf"/>
</dbReference>
<protein>
    <recommendedName>
        <fullName evidence="2">PPM-type phosphatase domain-containing protein</fullName>
    </recommendedName>
</protein>
<dbReference type="PANTHER" id="PTHR43156">
    <property type="entry name" value="STAGE II SPORULATION PROTEIN E-RELATED"/>
    <property type="match status" value="1"/>
</dbReference>
<dbReference type="InterPro" id="IPR001932">
    <property type="entry name" value="PPM-type_phosphatase-like_dom"/>
</dbReference>
<dbReference type="InterPro" id="IPR052016">
    <property type="entry name" value="Bact_Sigma-Reg"/>
</dbReference>
<evidence type="ECO:0000313" key="4">
    <source>
        <dbReference type="Proteomes" id="UP000625682"/>
    </source>
</evidence>
<accession>A0A917LA28</accession>
<evidence type="ECO:0000313" key="3">
    <source>
        <dbReference type="EMBL" id="GGJ55637.1"/>
    </source>
</evidence>
<evidence type="ECO:0000256" key="1">
    <source>
        <dbReference type="ARBA" id="ARBA00022801"/>
    </source>
</evidence>
<dbReference type="InterPro" id="IPR029016">
    <property type="entry name" value="GAF-like_dom_sf"/>
</dbReference>
<reference evidence="3" key="2">
    <citation type="submission" date="2020-09" db="EMBL/GenBank/DDBJ databases">
        <authorList>
            <person name="Sun Q."/>
            <person name="Zhou Y."/>
        </authorList>
    </citation>
    <scope>NUCLEOTIDE SEQUENCE</scope>
    <source>
        <strain evidence="3">CGMCC 4.7272</strain>
    </source>
</reference>
<keyword evidence="1" id="KW-0378">Hydrolase</keyword>
<dbReference type="Proteomes" id="UP000625682">
    <property type="component" value="Unassembled WGS sequence"/>
</dbReference>
<dbReference type="AlphaFoldDB" id="A0A917LA28"/>
<dbReference type="Pfam" id="PF07228">
    <property type="entry name" value="SpoIIE"/>
    <property type="match status" value="1"/>
</dbReference>
<sequence>MNDQDRGSWKMLAGLLASSQLIPLEWLPARTAEHAASAGFTQALIYLADLQREVLQLLTGHGLDAAGEPGGEETGIRIEGTLPGRAYQYGQILRGVRSDPEEQQWWVPLLNGTERLGVLRLTTRADDARTREDMELLASLIALIIVSKRQSSDSYARLMRTGPLNIAAEMQWHLMPPPTYSDSRVAISAAMEPAHHVSGDAYDYATAGSVVHVSIFDAMGHDTAAGLTAALAMGTCRNTRRQGGSLLDIGEAVEDALIKQYHQTRYVTGILADLDTDTGVLTWVNRGHMPPVLIRAGRSSSQLSCKPAHPMGTDLGLEATMCREQLEPGDRIVFYTDGITEARGSGDTELGVDRFIDFLIRHHADGLPVPETLRRLIHALRDYHDGQLQDDATILICQWLGPADAPTAPGTGST</sequence>
<dbReference type="EMBL" id="BMMU01000025">
    <property type="protein sequence ID" value="GGJ55637.1"/>
    <property type="molecule type" value="Genomic_DNA"/>
</dbReference>
<dbReference type="SUPFAM" id="SSF81606">
    <property type="entry name" value="PP2C-like"/>
    <property type="match status" value="1"/>
</dbReference>
<evidence type="ECO:0000259" key="2">
    <source>
        <dbReference type="SMART" id="SM00331"/>
    </source>
</evidence>
<dbReference type="SUPFAM" id="SSF55781">
    <property type="entry name" value="GAF domain-like"/>
    <property type="match status" value="1"/>
</dbReference>
<name>A0A917LA28_9ACTN</name>
<keyword evidence="4" id="KW-1185">Reference proteome</keyword>
<reference evidence="3" key="1">
    <citation type="journal article" date="2014" name="Int. J. Syst. Evol. Microbiol.">
        <title>Complete genome sequence of Corynebacterium casei LMG S-19264T (=DSM 44701T), isolated from a smear-ripened cheese.</title>
        <authorList>
            <consortium name="US DOE Joint Genome Institute (JGI-PGF)"/>
            <person name="Walter F."/>
            <person name="Albersmeier A."/>
            <person name="Kalinowski J."/>
            <person name="Ruckert C."/>
        </authorList>
    </citation>
    <scope>NUCLEOTIDE SEQUENCE</scope>
    <source>
        <strain evidence="3">CGMCC 4.7272</strain>
    </source>
</reference>
<feature type="domain" description="PPM-type phosphatase" evidence="2">
    <location>
        <begin position="182"/>
        <end position="399"/>
    </location>
</feature>
<dbReference type="GO" id="GO:0016791">
    <property type="term" value="F:phosphatase activity"/>
    <property type="evidence" value="ECO:0007669"/>
    <property type="project" value="TreeGrafter"/>
</dbReference>
<proteinExistence type="predicted"/>
<dbReference type="Gene3D" id="3.30.450.40">
    <property type="match status" value="1"/>
</dbReference>
<dbReference type="Gene3D" id="3.60.40.10">
    <property type="entry name" value="PPM-type phosphatase domain"/>
    <property type="match status" value="1"/>
</dbReference>
<comment type="caution">
    <text evidence="3">The sequence shown here is derived from an EMBL/GenBank/DDBJ whole genome shotgun (WGS) entry which is preliminary data.</text>
</comment>